<organism evidence="1 2">
    <name type="scientific">Hansschlegelia plantiphila</name>
    <dbReference type="NCBI Taxonomy" id="374655"/>
    <lineage>
        <taxon>Bacteria</taxon>
        <taxon>Pseudomonadati</taxon>
        <taxon>Pseudomonadota</taxon>
        <taxon>Alphaproteobacteria</taxon>
        <taxon>Hyphomicrobiales</taxon>
        <taxon>Methylopilaceae</taxon>
        <taxon>Hansschlegelia</taxon>
    </lineage>
</organism>
<name>A0A9W6J2L2_9HYPH</name>
<keyword evidence="2" id="KW-1185">Reference proteome</keyword>
<evidence type="ECO:0000313" key="2">
    <source>
        <dbReference type="Proteomes" id="UP001143372"/>
    </source>
</evidence>
<gene>
    <name evidence="1" type="ORF">GCM10008179_18770</name>
</gene>
<dbReference type="AlphaFoldDB" id="A0A9W6J2L2"/>
<reference evidence="1" key="2">
    <citation type="submission" date="2023-01" db="EMBL/GenBank/DDBJ databases">
        <authorList>
            <person name="Sun Q."/>
            <person name="Evtushenko L."/>
        </authorList>
    </citation>
    <scope>NUCLEOTIDE SEQUENCE</scope>
    <source>
        <strain evidence="1">VKM B-2347</strain>
    </source>
</reference>
<accession>A0A9W6J2L2</accession>
<protein>
    <submittedName>
        <fullName evidence="1">Uncharacterized protein</fullName>
    </submittedName>
</protein>
<sequence length="90" mass="9973">MKVEAGIGRATCEGRFGARCFERASALSIVAKVAPAATLAIVRQDARRPPQLVTQPIIIPVFPFRRPNRRSRRIRDSAVNDSDETRLRSG</sequence>
<proteinExistence type="predicted"/>
<comment type="caution">
    <text evidence="1">The sequence shown here is derived from an EMBL/GenBank/DDBJ whole genome shotgun (WGS) entry which is preliminary data.</text>
</comment>
<dbReference type="EMBL" id="BSFI01000007">
    <property type="protein sequence ID" value="GLK68239.1"/>
    <property type="molecule type" value="Genomic_DNA"/>
</dbReference>
<reference evidence="1" key="1">
    <citation type="journal article" date="2014" name="Int. J. Syst. Evol. Microbiol.">
        <title>Complete genome sequence of Corynebacterium casei LMG S-19264T (=DSM 44701T), isolated from a smear-ripened cheese.</title>
        <authorList>
            <consortium name="US DOE Joint Genome Institute (JGI-PGF)"/>
            <person name="Walter F."/>
            <person name="Albersmeier A."/>
            <person name="Kalinowski J."/>
            <person name="Ruckert C."/>
        </authorList>
    </citation>
    <scope>NUCLEOTIDE SEQUENCE</scope>
    <source>
        <strain evidence="1">VKM B-2347</strain>
    </source>
</reference>
<dbReference type="Proteomes" id="UP001143372">
    <property type="component" value="Unassembled WGS sequence"/>
</dbReference>
<evidence type="ECO:0000313" key="1">
    <source>
        <dbReference type="EMBL" id="GLK68239.1"/>
    </source>
</evidence>